<dbReference type="EMBL" id="VITN01000004">
    <property type="protein sequence ID" value="TWB22141.1"/>
    <property type="molecule type" value="Genomic_DNA"/>
</dbReference>
<gene>
    <name evidence="2" type="ORF">FBZ89_104391</name>
</gene>
<name>A0A560FKL6_9PROT</name>
<protein>
    <recommendedName>
        <fullName evidence="4">Holin</fullName>
    </recommendedName>
</protein>
<evidence type="ECO:0000313" key="3">
    <source>
        <dbReference type="Proteomes" id="UP000319859"/>
    </source>
</evidence>
<organism evidence="2 3">
    <name type="scientific">Nitrospirillum amazonense</name>
    <dbReference type="NCBI Taxonomy" id="28077"/>
    <lineage>
        <taxon>Bacteria</taxon>
        <taxon>Pseudomonadati</taxon>
        <taxon>Pseudomonadota</taxon>
        <taxon>Alphaproteobacteria</taxon>
        <taxon>Rhodospirillales</taxon>
        <taxon>Azospirillaceae</taxon>
        <taxon>Nitrospirillum</taxon>
    </lineage>
</organism>
<feature type="transmembrane region" description="Helical" evidence="1">
    <location>
        <begin position="33"/>
        <end position="49"/>
    </location>
</feature>
<keyword evidence="1" id="KW-0472">Membrane</keyword>
<dbReference type="RefSeq" id="WP_145749760.1">
    <property type="nucleotide sequence ID" value="NZ_VITN01000004.1"/>
</dbReference>
<keyword evidence="1" id="KW-1133">Transmembrane helix</keyword>
<dbReference type="AlphaFoldDB" id="A0A560FKL6"/>
<evidence type="ECO:0000313" key="2">
    <source>
        <dbReference type="EMBL" id="TWB22141.1"/>
    </source>
</evidence>
<keyword evidence="1" id="KW-0812">Transmembrane</keyword>
<reference evidence="2 3" key="1">
    <citation type="submission" date="2019-06" db="EMBL/GenBank/DDBJ databases">
        <title>Genomic Encyclopedia of Type Strains, Phase IV (KMG-V): Genome sequencing to study the core and pangenomes of soil and plant-associated prokaryotes.</title>
        <authorList>
            <person name="Whitman W."/>
        </authorList>
    </citation>
    <scope>NUCLEOTIDE SEQUENCE [LARGE SCALE GENOMIC DNA]</scope>
    <source>
        <strain evidence="2 3">BR 11880</strain>
    </source>
</reference>
<sequence length="61" mass="6471">MHQFAKVADAALITGLLTSPAWAALLANVNAILTSATLLIGIILGLLRLRRELQKMDGDDA</sequence>
<accession>A0A560FKL6</accession>
<proteinExistence type="predicted"/>
<evidence type="ECO:0008006" key="4">
    <source>
        <dbReference type="Google" id="ProtNLM"/>
    </source>
</evidence>
<evidence type="ECO:0000256" key="1">
    <source>
        <dbReference type="SAM" id="Phobius"/>
    </source>
</evidence>
<comment type="caution">
    <text evidence="2">The sequence shown here is derived from an EMBL/GenBank/DDBJ whole genome shotgun (WGS) entry which is preliminary data.</text>
</comment>
<dbReference type="Proteomes" id="UP000319859">
    <property type="component" value="Unassembled WGS sequence"/>
</dbReference>